<feature type="region of interest" description="Disordered" evidence="1">
    <location>
        <begin position="130"/>
        <end position="160"/>
    </location>
</feature>
<feature type="compositionally biased region" description="Low complexity" evidence="1">
    <location>
        <begin position="130"/>
        <end position="155"/>
    </location>
</feature>
<name>A0AB34IKN8_PRYPA</name>
<protein>
    <submittedName>
        <fullName evidence="2">Uncharacterized protein</fullName>
    </submittedName>
</protein>
<evidence type="ECO:0000313" key="3">
    <source>
        <dbReference type="Proteomes" id="UP001515480"/>
    </source>
</evidence>
<evidence type="ECO:0000256" key="1">
    <source>
        <dbReference type="SAM" id="MobiDB-lite"/>
    </source>
</evidence>
<sequence length="372" mass="38692">MQLERWRTCAPWRPARTAPLPLPPFLLLPRPPSSPLSLLSLHDFAYLVAVGSGAILTRRGWAYDSSHAPPHGRLPLSFSARVVPAPPALGGSLAPLDAASVHAPHLPAVAPHARLLLVFVEPSTTPVLPHSLHAPHPSSPFSSPSASSSPSSAASSPPPSLPSASAAARLYWRLVTTDSCEAVHSGALLLLSALASRGIFVCPPPAAASAAPPDPILHFGLANAYRAAPFTRLLMLPLASCAAAAGRGGAPPSLALHPPPRAPPHGGALHQLLWCATAAGRTLVMDFTGAQYGVDARLPSTHSPFWCEDAPAAGARVRGFELCGGVAMFSEGEAREAALRHPMHRHVAEWIRDSALRVLDHRLRGGEGGGGA</sequence>
<reference evidence="2 3" key="1">
    <citation type="journal article" date="2024" name="Science">
        <title>Giant polyketide synthase enzymes in the biosynthesis of giant marine polyether toxins.</title>
        <authorList>
            <person name="Fallon T.R."/>
            <person name="Shende V.V."/>
            <person name="Wierzbicki I.H."/>
            <person name="Pendleton A.L."/>
            <person name="Watervoot N.F."/>
            <person name="Auber R.P."/>
            <person name="Gonzalez D.J."/>
            <person name="Wisecaver J.H."/>
            <person name="Moore B.S."/>
        </authorList>
    </citation>
    <scope>NUCLEOTIDE SEQUENCE [LARGE SCALE GENOMIC DNA]</scope>
    <source>
        <strain evidence="2 3">12B1</strain>
    </source>
</reference>
<dbReference type="AlphaFoldDB" id="A0AB34IKN8"/>
<keyword evidence="3" id="KW-1185">Reference proteome</keyword>
<gene>
    <name evidence="2" type="ORF">AB1Y20_011879</name>
</gene>
<proteinExistence type="predicted"/>
<organism evidence="2 3">
    <name type="scientific">Prymnesium parvum</name>
    <name type="common">Toxic golden alga</name>
    <dbReference type="NCBI Taxonomy" id="97485"/>
    <lineage>
        <taxon>Eukaryota</taxon>
        <taxon>Haptista</taxon>
        <taxon>Haptophyta</taxon>
        <taxon>Prymnesiophyceae</taxon>
        <taxon>Prymnesiales</taxon>
        <taxon>Prymnesiaceae</taxon>
        <taxon>Prymnesium</taxon>
    </lineage>
</organism>
<dbReference type="EMBL" id="JBGBPQ010000025">
    <property type="protein sequence ID" value="KAL1499682.1"/>
    <property type="molecule type" value="Genomic_DNA"/>
</dbReference>
<accession>A0AB34IKN8</accession>
<evidence type="ECO:0000313" key="2">
    <source>
        <dbReference type="EMBL" id="KAL1499682.1"/>
    </source>
</evidence>
<dbReference type="Proteomes" id="UP001515480">
    <property type="component" value="Unassembled WGS sequence"/>
</dbReference>
<comment type="caution">
    <text evidence="2">The sequence shown here is derived from an EMBL/GenBank/DDBJ whole genome shotgun (WGS) entry which is preliminary data.</text>
</comment>